<dbReference type="OrthoDB" id="278693at2"/>
<organism evidence="1 2">
    <name type="scientific">Methylomagnum ishizawai</name>
    <dbReference type="NCBI Taxonomy" id="1760988"/>
    <lineage>
        <taxon>Bacteria</taxon>
        <taxon>Pseudomonadati</taxon>
        <taxon>Pseudomonadota</taxon>
        <taxon>Gammaproteobacteria</taxon>
        <taxon>Methylococcales</taxon>
        <taxon>Methylococcaceae</taxon>
        <taxon>Methylomagnum</taxon>
    </lineage>
</organism>
<evidence type="ECO:0008006" key="3">
    <source>
        <dbReference type="Google" id="ProtNLM"/>
    </source>
</evidence>
<reference evidence="1 2" key="1">
    <citation type="submission" date="2016-12" db="EMBL/GenBank/DDBJ databases">
        <authorList>
            <person name="Song W.-J."/>
            <person name="Kurnit D.M."/>
        </authorList>
    </citation>
    <scope>NUCLEOTIDE SEQUENCE [LARGE SCALE GENOMIC DNA]</scope>
    <source>
        <strain evidence="1 2">175</strain>
    </source>
</reference>
<dbReference type="AlphaFoldDB" id="A0A1Y6CXN4"/>
<name>A0A1Y6CXN4_9GAMM</name>
<accession>A0A1Y6CXN4</accession>
<dbReference type="InterPro" id="IPR012347">
    <property type="entry name" value="Ferritin-like"/>
</dbReference>
<keyword evidence="2" id="KW-1185">Reference proteome</keyword>
<protein>
    <recommendedName>
        <fullName evidence="3">Rubrerythrin</fullName>
    </recommendedName>
</protein>
<dbReference type="RefSeq" id="WP_085212876.1">
    <property type="nucleotide sequence ID" value="NZ_FXAM01000001.1"/>
</dbReference>
<dbReference type="Proteomes" id="UP000192923">
    <property type="component" value="Unassembled WGS sequence"/>
</dbReference>
<proteinExistence type="predicted"/>
<dbReference type="InterPro" id="IPR009078">
    <property type="entry name" value="Ferritin-like_SF"/>
</dbReference>
<gene>
    <name evidence="1" type="ORF">SAMN02949497_2350</name>
</gene>
<dbReference type="EMBL" id="FXAM01000001">
    <property type="protein sequence ID" value="SMF95010.1"/>
    <property type="molecule type" value="Genomic_DNA"/>
</dbReference>
<dbReference type="STRING" id="1760988.SAMN02949497_2350"/>
<evidence type="ECO:0000313" key="2">
    <source>
        <dbReference type="Proteomes" id="UP000192923"/>
    </source>
</evidence>
<sequence>MRSCCKQVKDFLEFGKHLHGEIKRFYDRANEETGSERIRMLLDYLSRHEQHLEESLARFEKGSRSGILNTWLEYPPDLDVEAVIGKHNLGEINSSEALISIAMDFDDTLVALYREVSAKVDEPKLKEVFLNLLALEEKEKIQVLRAAMSFQDM</sequence>
<dbReference type="Gene3D" id="1.20.1260.10">
    <property type="match status" value="1"/>
</dbReference>
<dbReference type="SUPFAM" id="SSF47240">
    <property type="entry name" value="Ferritin-like"/>
    <property type="match status" value="1"/>
</dbReference>
<evidence type="ECO:0000313" key="1">
    <source>
        <dbReference type="EMBL" id="SMF95010.1"/>
    </source>
</evidence>